<keyword evidence="4" id="KW-0963">Cytoplasm</keyword>
<dbReference type="NCBIfam" id="NF002690">
    <property type="entry name" value="PRK02478.1"/>
    <property type="match status" value="1"/>
</dbReference>
<dbReference type="HAMAP" id="MF_00528">
    <property type="entry name" value="Maf"/>
    <property type="match status" value="1"/>
</dbReference>
<dbReference type="Pfam" id="PF02545">
    <property type="entry name" value="Maf"/>
    <property type="match status" value="1"/>
</dbReference>
<accession>A0A6M1S1N3</accession>
<comment type="caution">
    <text evidence="4">Lacks conserved residue(s) required for the propagation of feature annotation.</text>
</comment>
<dbReference type="GO" id="GO:0009117">
    <property type="term" value="P:nucleotide metabolic process"/>
    <property type="evidence" value="ECO:0007669"/>
    <property type="project" value="UniProtKB-KW"/>
</dbReference>
<dbReference type="GO" id="GO:0047429">
    <property type="term" value="F:nucleoside triphosphate diphosphatase activity"/>
    <property type="evidence" value="ECO:0007669"/>
    <property type="project" value="UniProtKB-EC"/>
</dbReference>
<dbReference type="CDD" id="cd00555">
    <property type="entry name" value="Maf"/>
    <property type="match status" value="1"/>
</dbReference>
<comment type="caution">
    <text evidence="5">The sequence shown here is derived from an EMBL/GenBank/DDBJ whole genome shotgun (WGS) entry which is preliminary data.</text>
</comment>
<reference evidence="5 6" key="1">
    <citation type="submission" date="2020-02" db="EMBL/GenBank/DDBJ databases">
        <title>Genome sequence of the type strain CCBAU10050 of Rhizobium daejeonense.</title>
        <authorList>
            <person name="Gao J."/>
            <person name="Sun J."/>
        </authorList>
    </citation>
    <scope>NUCLEOTIDE SEQUENCE [LARGE SCALE GENOMIC DNA]</scope>
    <source>
        <strain evidence="5 6">CCBAU10050</strain>
    </source>
</reference>
<dbReference type="RefSeq" id="WP_163902412.1">
    <property type="nucleotide sequence ID" value="NZ_CP048427.1"/>
</dbReference>
<evidence type="ECO:0000256" key="4">
    <source>
        <dbReference type="HAMAP-Rule" id="MF_00528"/>
    </source>
</evidence>
<sequence length="199" mass="21804">MAGKLILASASQSRRMLMENAGLQFEAEAAQLDERAAEAALGGNPLSPDHLALELARLKAIDVASRHSGALVIGCDQTMSLDEVVFHKPVDIEEARRNLKTLRGRTHRLNSAVVLVRDGEVLWENVSIAELTMREFSDEFLEGYLQSTGDAVLKSVGCYQLEAEGIRLFNEISGDYFTILGLPLLPLLEELRVLGEIDG</sequence>
<gene>
    <name evidence="5" type="ORF">G6N76_16130</name>
</gene>
<dbReference type="EC" id="3.6.1.9" evidence="4"/>
<organism evidence="5 6">
    <name type="scientific">Rhizobium daejeonense</name>
    <dbReference type="NCBI Taxonomy" id="240521"/>
    <lineage>
        <taxon>Bacteria</taxon>
        <taxon>Pseudomonadati</taxon>
        <taxon>Pseudomonadota</taxon>
        <taxon>Alphaproteobacteria</taxon>
        <taxon>Hyphomicrobiales</taxon>
        <taxon>Rhizobiaceae</taxon>
        <taxon>Rhizobium/Agrobacterium group</taxon>
        <taxon>Rhizobium</taxon>
    </lineage>
</organism>
<dbReference type="InterPro" id="IPR003697">
    <property type="entry name" value="Maf-like"/>
</dbReference>
<keyword evidence="3 4" id="KW-0546">Nucleotide metabolism</keyword>
<dbReference type="AlphaFoldDB" id="A0A6M1S1N3"/>
<feature type="active site" description="Proton acceptor" evidence="4">
    <location>
        <position position="76"/>
    </location>
</feature>
<proteinExistence type="inferred from homology"/>
<comment type="subcellular location">
    <subcellularLocation>
        <location evidence="4">Cytoplasm</location>
    </subcellularLocation>
</comment>
<comment type="catalytic activity">
    <reaction evidence="4">
        <text>a 2'-deoxyribonucleoside 5'-triphosphate + H2O = a 2'-deoxyribonucleoside 5'-phosphate + diphosphate + H(+)</text>
        <dbReference type="Rhea" id="RHEA:44644"/>
        <dbReference type="ChEBI" id="CHEBI:15377"/>
        <dbReference type="ChEBI" id="CHEBI:15378"/>
        <dbReference type="ChEBI" id="CHEBI:33019"/>
        <dbReference type="ChEBI" id="CHEBI:61560"/>
        <dbReference type="ChEBI" id="CHEBI:65317"/>
        <dbReference type="EC" id="3.6.1.9"/>
    </reaction>
</comment>
<comment type="catalytic activity">
    <reaction evidence="4">
        <text>a ribonucleoside 5'-triphosphate + H2O = a ribonucleoside 5'-phosphate + diphosphate + H(+)</text>
        <dbReference type="Rhea" id="RHEA:23996"/>
        <dbReference type="ChEBI" id="CHEBI:15377"/>
        <dbReference type="ChEBI" id="CHEBI:15378"/>
        <dbReference type="ChEBI" id="CHEBI:33019"/>
        <dbReference type="ChEBI" id="CHEBI:58043"/>
        <dbReference type="ChEBI" id="CHEBI:61557"/>
        <dbReference type="EC" id="3.6.1.9"/>
    </reaction>
</comment>
<comment type="similarity">
    <text evidence="4">Belongs to the Maf family.</text>
</comment>
<dbReference type="SUPFAM" id="SSF52972">
    <property type="entry name" value="ITPase-like"/>
    <property type="match status" value="1"/>
</dbReference>
<evidence type="ECO:0000256" key="2">
    <source>
        <dbReference type="ARBA" id="ARBA00022801"/>
    </source>
</evidence>
<evidence type="ECO:0000313" key="5">
    <source>
        <dbReference type="EMBL" id="NGO65199.1"/>
    </source>
</evidence>
<keyword evidence="6" id="KW-1185">Reference proteome</keyword>
<dbReference type="PIRSF" id="PIRSF006305">
    <property type="entry name" value="Maf"/>
    <property type="match status" value="1"/>
</dbReference>
<evidence type="ECO:0000313" key="6">
    <source>
        <dbReference type="Proteomes" id="UP000477849"/>
    </source>
</evidence>
<dbReference type="EMBL" id="JAAKZH010000005">
    <property type="protein sequence ID" value="NGO65199.1"/>
    <property type="molecule type" value="Genomic_DNA"/>
</dbReference>
<dbReference type="Gene3D" id="3.90.950.10">
    <property type="match status" value="1"/>
</dbReference>
<dbReference type="GO" id="GO:0005737">
    <property type="term" value="C:cytoplasm"/>
    <property type="evidence" value="ECO:0007669"/>
    <property type="project" value="UniProtKB-SubCell"/>
</dbReference>
<dbReference type="Proteomes" id="UP000477849">
    <property type="component" value="Unassembled WGS sequence"/>
</dbReference>
<name>A0A6M1S1N3_9HYPH</name>
<comment type="function">
    <text evidence="4">Nucleoside triphosphate pyrophosphatase. May have a dual role in cell division arrest and in preventing the incorporation of modified nucleotides into cellular nucleic acids.</text>
</comment>
<comment type="cofactor">
    <cofactor evidence="1 4">
        <name>a divalent metal cation</name>
        <dbReference type="ChEBI" id="CHEBI:60240"/>
    </cofactor>
</comment>
<evidence type="ECO:0000256" key="1">
    <source>
        <dbReference type="ARBA" id="ARBA00001968"/>
    </source>
</evidence>
<keyword evidence="2 4" id="KW-0378">Hydrolase</keyword>
<dbReference type="PANTHER" id="PTHR43213">
    <property type="entry name" value="BIFUNCTIONAL DTTP/UTP PYROPHOSPHATASE/METHYLTRANSFERASE PROTEIN-RELATED"/>
    <property type="match status" value="1"/>
</dbReference>
<dbReference type="PANTHER" id="PTHR43213:SF5">
    <property type="entry name" value="BIFUNCTIONAL DTTP_UTP PYROPHOSPHATASE_METHYLTRANSFERASE PROTEIN-RELATED"/>
    <property type="match status" value="1"/>
</dbReference>
<dbReference type="InterPro" id="IPR029001">
    <property type="entry name" value="ITPase-like_fam"/>
</dbReference>
<evidence type="ECO:0000256" key="3">
    <source>
        <dbReference type="ARBA" id="ARBA00023080"/>
    </source>
</evidence>
<protein>
    <recommendedName>
        <fullName evidence="4">Nucleoside triphosphate pyrophosphatase</fullName>
        <ecNumber evidence="4">3.6.1.9</ecNumber>
    </recommendedName>
    <alternativeName>
        <fullName evidence="4">Nucleotide pyrophosphatase</fullName>
        <shortName evidence="4">Nucleotide PPase</shortName>
    </alternativeName>
</protein>